<proteinExistence type="predicted"/>
<reference evidence="2 3" key="1">
    <citation type="submission" date="2019-05" db="EMBL/GenBank/DDBJ databases">
        <title>Another draft genome of Portunus trituberculatus and its Hox gene families provides insights of decapod evolution.</title>
        <authorList>
            <person name="Jeong J.-H."/>
            <person name="Song I."/>
            <person name="Kim S."/>
            <person name="Choi T."/>
            <person name="Kim D."/>
            <person name="Ryu S."/>
            <person name="Kim W."/>
        </authorList>
    </citation>
    <scope>NUCLEOTIDE SEQUENCE [LARGE SCALE GENOMIC DNA]</scope>
    <source>
        <tissue evidence="2">Muscle</tissue>
    </source>
</reference>
<evidence type="ECO:0000313" key="2">
    <source>
        <dbReference type="EMBL" id="MPC34098.1"/>
    </source>
</evidence>
<keyword evidence="1" id="KW-0812">Transmembrane</keyword>
<name>A0A5B7EL95_PORTR</name>
<evidence type="ECO:0008006" key="4">
    <source>
        <dbReference type="Google" id="ProtNLM"/>
    </source>
</evidence>
<protein>
    <recommendedName>
        <fullName evidence="4">Transmembrane protein</fullName>
    </recommendedName>
</protein>
<keyword evidence="1" id="KW-1133">Transmembrane helix</keyword>
<evidence type="ECO:0000313" key="3">
    <source>
        <dbReference type="Proteomes" id="UP000324222"/>
    </source>
</evidence>
<sequence>MRSIVRKSVSVIEKSSYSHSLVLIHSFLISSLPYDSLFLPPSVSLLPDSAFLPKILSLIPSLSLLHTALLIRVFFSFLLSSSLLTLSPQARSSLPILSLHAPVSVTSVTAGRGEVQMTGDAAR</sequence>
<keyword evidence="1" id="KW-0472">Membrane</keyword>
<evidence type="ECO:0000256" key="1">
    <source>
        <dbReference type="SAM" id="Phobius"/>
    </source>
</evidence>
<feature type="transmembrane region" description="Helical" evidence="1">
    <location>
        <begin position="21"/>
        <end position="43"/>
    </location>
</feature>
<dbReference type="AlphaFoldDB" id="A0A5B7EL95"/>
<comment type="caution">
    <text evidence="2">The sequence shown here is derived from an EMBL/GenBank/DDBJ whole genome shotgun (WGS) entry which is preliminary data.</text>
</comment>
<organism evidence="2 3">
    <name type="scientific">Portunus trituberculatus</name>
    <name type="common">Swimming crab</name>
    <name type="synonym">Neptunus trituberculatus</name>
    <dbReference type="NCBI Taxonomy" id="210409"/>
    <lineage>
        <taxon>Eukaryota</taxon>
        <taxon>Metazoa</taxon>
        <taxon>Ecdysozoa</taxon>
        <taxon>Arthropoda</taxon>
        <taxon>Crustacea</taxon>
        <taxon>Multicrustacea</taxon>
        <taxon>Malacostraca</taxon>
        <taxon>Eumalacostraca</taxon>
        <taxon>Eucarida</taxon>
        <taxon>Decapoda</taxon>
        <taxon>Pleocyemata</taxon>
        <taxon>Brachyura</taxon>
        <taxon>Eubrachyura</taxon>
        <taxon>Portunoidea</taxon>
        <taxon>Portunidae</taxon>
        <taxon>Portuninae</taxon>
        <taxon>Portunus</taxon>
    </lineage>
</organism>
<accession>A0A5B7EL95</accession>
<dbReference type="EMBL" id="VSRR010002981">
    <property type="protein sequence ID" value="MPC34098.1"/>
    <property type="molecule type" value="Genomic_DNA"/>
</dbReference>
<gene>
    <name evidence="2" type="ORF">E2C01_027476</name>
</gene>
<keyword evidence="3" id="KW-1185">Reference proteome</keyword>
<feature type="transmembrane region" description="Helical" evidence="1">
    <location>
        <begin position="63"/>
        <end position="86"/>
    </location>
</feature>
<dbReference type="Proteomes" id="UP000324222">
    <property type="component" value="Unassembled WGS sequence"/>
</dbReference>